<sequence length="68" mass="8057">MHENQTKTRNFKIFQQRLHSIVGYCTSLVKEEIGRGHEFESRWSLYKSKNYACGKDKKFKNSLTLTSQ</sequence>
<proteinExistence type="predicted"/>
<comment type="caution">
    <text evidence="1">The sequence shown here is derived from an EMBL/GenBank/DDBJ whole genome shotgun (WGS) entry which is preliminary data.</text>
</comment>
<organism evidence="1 2">
    <name type="scientific">Heterostelium pallidum (strain ATCC 26659 / Pp 5 / PN500)</name>
    <name type="common">Cellular slime mold</name>
    <name type="synonym">Polysphondylium pallidum</name>
    <dbReference type="NCBI Taxonomy" id="670386"/>
    <lineage>
        <taxon>Eukaryota</taxon>
        <taxon>Amoebozoa</taxon>
        <taxon>Evosea</taxon>
        <taxon>Eumycetozoa</taxon>
        <taxon>Dictyostelia</taxon>
        <taxon>Acytosteliales</taxon>
        <taxon>Acytosteliaceae</taxon>
        <taxon>Heterostelium</taxon>
    </lineage>
</organism>
<gene>
    <name evidence="1" type="ORF">PPL_02117</name>
</gene>
<evidence type="ECO:0000313" key="2">
    <source>
        <dbReference type="Proteomes" id="UP000001396"/>
    </source>
</evidence>
<dbReference type="InParanoid" id="D3B1E6"/>
<keyword evidence="2" id="KW-1185">Reference proteome</keyword>
<name>D3B1E6_HETP5</name>
<reference evidence="1 2" key="1">
    <citation type="journal article" date="2011" name="Genome Res.">
        <title>Phylogeny-wide analysis of social amoeba genomes highlights ancient origins for complex intercellular communication.</title>
        <authorList>
            <person name="Heidel A.J."/>
            <person name="Lawal H.M."/>
            <person name="Felder M."/>
            <person name="Schilde C."/>
            <person name="Helps N.R."/>
            <person name="Tunggal B."/>
            <person name="Rivero F."/>
            <person name="John U."/>
            <person name="Schleicher M."/>
            <person name="Eichinger L."/>
            <person name="Platzer M."/>
            <person name="Noegel A.A."/>
            <person name="Schaap P."/>
            <person name="Gloeckner G."/>
        </authorList>
    </citation>
    <scope>NUCLEOTIDE SEQUENCE [LARGE SCALE GENOMIC DNA]</scope>
    <source>
        <strain evidence="2">ATCC 26659 / Pp 5 / PN500</strain>
    </source>
</reference>
<dbReference type="EMBL" id="ADBJ01000008">
    <property type="protein sequence ID" value="EFA85120.1"/>
    <property type="molecule type" value="Genomic_DNA"/>
</dbReference>
<accession>D3B1E6</accession>
<dbReference type="AlphaFoldDB" id="D3B1E6"/>
<dbReference type="RefSeq" id="XP_020437229.1">
    <property type="nucleotide sequence ID" value="XM_020573112.1"/>
</dbReference>
<protein>
    <submittedName>
        <fullName evidence="1">Uncharacterized protein</fullName>
    </submittedName>
</protein>
<dbReference type="GeneID" id="31357642"/>
<evidence type="ECO:0000313" key="1">
    <source>
        <dbReference type="EMBL" id="EFA85120.1"/>
    </source>
</evidence>
<dbReference type="Proteomes" id="UP000001396">
    <property type="component" value="Unassembled WGS sequence"/>
</dbReference>